<accession>A0A212JZA5</accession>
<dbReference type="GO" id="GO:0033785">
    <property type="term" value="F:heptose 7-phosphate kinase activity"/>
    <property type="evidence" value="ECO:0007669"/>
    <property type="project" value="TreeGrafter"/>
</dbReference>
<name>A0A212JZA5_9DELT</name>
<dbReference type="InterPro" id="IPR011611">
    <property type="entry name" value="PfkB_dom"/>
</dbReference>
<evidence type="ECO:0000256" key="2">
    <source>
        <dbReference type="ARBA" id="ARBA00022777"/>
    </source>
</evidence>
<evidence type="ECO:0000259" key="3">
    <source>
        <dbReference type="Pfam" id="PF00294"/>
    </source>
</evidence>
<dbReference type="PROSITE" id="PS00583">
    <property type="entry name" value="PFKB_KINASES_1"/>
    <property type="match status" value="1"/>
</dbReference>
<dbReference type="GO" id="GO:0033786">
    <property type="term" value="F:heptose-1-phosphate adenylyltransferase activity"/>
    <property type="evidence" value="ECO:0007669"/>
    <property type="project" value="TreeGrafter"/>
</dbReference>
<reference evidence="4" key="1">
    <citation type="submission" date="2016-04" db="EMBL/GenBank/DDBJ databases">
        <authorList>
            <person name="Evans L.H."/>
            <person name="Alamgir A."/>
            <person name="Owens N."/>
            <person name="Weber N.D."/>
            <person name="Virtaneva K."/>
            <person name="Barbian K."/>
            <person name="Babar A."/>
            <person name="Rosenke K."/>
        </authorList>
    </citation>
    <scope>NUCLEOTIDE SEQUENCE</scope>
    <source>
        <strain evidence="4">86</strain>
    </source>
</reference>
<organism evidence="4">
    <name type="scientific">uncultured delta proteobacterium</name>
    <dbReference type="NCBI Taxonomy" id="34034"/>
    <lineage>
        <taxon>Bacteria</taxon>
        <taxon>Deltaproteobacteria</taxon>
        <taxon>environmental samples</taxon>
    </lineage>
</organism>
<dbReference type="InterPro" id="IPR002173">
    <property type="entry name" value="Carboh/pur_kinase_PfkB_CS"/>
</dbReference>
<dbReference type="NCBIfam" id="TIGR02198">
    <property type="entry name" value="rfaE_dom_I"/>
    <property type="match status" value="1"/>
</dbReference>
<dbReference type="EMBL" id="FLUQ01000002">
    <property type="protein sequence ID" value="SBW04692.1"/>
    <property type="molecule type" value="Genomic_DNA"/>
</dbReference>
<dbReference type="PANTHER" id="PTHR46969:SF1">
    <property type="entry name" value="BIFUNCTIONAL PROTEIN HLDE"/>
    <property type="match status" value="1"/>
</dbReference>
<dbReference type="SUPFAM" id="SSF53613">
    <property type="entry name" value="Ribokinase-like"/>
    <property type="match status" value="1"/>
</dbReference>
<dbReference type="GO" id="GO:0005829">
    <property type="term" value="C:cytosol"/>
    <property type="evidence" value="ECO:0007669"/>
    <property type="project" value="TreeGrafter"/>
</dbReference>
<keyword evidence="1" id="KW-0808">Transferase</keyword>
<dbReference type="Gene3D" id="3.40.1190.20">
    <property type="match status" value="1"/>
</dbReference>
<dbReference type="GO" id="GO:0016773">
    <property type="term" value="F:phosphotransferase activity, alcohol group as acceptor"/>
    <property type="evidence" value="ECO:0007669"/>
    <property type="project" value="InterPro"/>
</dbReference>
<dbReference type="Pfam" id="PF00294">
    <property type="entry name" value="PfkB"/>
    <property type="match status" value="1"/>
</dbReference>
<sequence length="341" mass="35761">MAGAYTFDRAALAATVGSLAGHGVLLVGDIMLDEYLEGDAERISPEAPIPIVKVAESRLLLGGAGNVARNIATLGGKARLVSVCGTDAKGDVLREILDKEGVASSTITLRTRPTTLKTRVIARNQQMLRIDHEDSSPLLPEETARILDAVKTVIDDYSVLVISDYGKGVVSSELMQGIFALRDASASKPRILVDPKTPNYPLYQGAYILTPNTKETGEASGMPANSREEILAAGKAILKNLDSEHLLTTLGAKGMALFMSQDEVWHIPTAARKVFDVTGAGDTVMGTLALCLAAGVDLLEACILANYAAGMVVADVGASTVAPAALQALLAAAPEPVISRW</sequence>
<keyword evidence="2" id="KW-0418">Kinase</keyword>
<evidence type="ECO:0000313" key="4">
    <source>
        <dbReference type="EMBL" id="SBW04692.1"/>
    </source>
</evidence>
<evidence type="ECO:0000256" key="1">
    <source>
        <dbReference type="ARBA" id="ARBA00022679"/>
    </source>
</evidence>
<dbReference type="CDD" id="cd01172">
    <property type="entry name" value="RfaE_like"/>
    <property type="match status" value="1"/>
</dbReference>
<dbReference type="FunFam" id="3.40.1190.20:FF:000002">
    <property type="entry name" value="Bifunctional protein HldE"/>
    <property type="match status" value="1"/>
</dbReference>
<proteinExistence type="predicted"/>
<gene>
    <name evidence="4" type="ORF">KL86DPRO_20359</name>
</gene>
<protein>
    <submittedName>
        <fullName evidence="4">Putative ADP-heptose synthase</fullName>
    </submittedName>
</protein>
<dbReference type="PANTHER" id="PTHR46969">
    <property type="entry name" value="BIFUNCTIONAL PROTEIN HLDE"/>
    <property type="match status" value="1"/>
</dbReference>
<feature type="domain" description="Carbohydrate kinase PfkB" evidence="3">
    <location>
        <begin position="25"/>
        <end position="323"/>
    </location>
</feature>
<dbReference type="InterPro" id="IPR029056">
    <property type="entry name" value="Ribokinase-like"/>
</dbReference>
<dbReference type="AlphaFoldDB" id="A0A212JZA5"/>
<dbReference type="InterPro" id="IPR011913">
    <property type="entry name" value="RfaE_dom_I"/>
</dbReference>